<reference evidence="3" key="1">
    <citation type="submission" date="2020-11" db="EMBL/GenBank/DDBJ databases">
        <title>Adaptations for nitrogen fixation in a non-lichenized fungal sporocarp promotes dispersal by wood-feeding termites.</title>
        <authorList>
            <consortium name="DOE Joint Genome Institute"/>
            <person name="Koch R.A."/>
            <person name="Yoon G."/>
            <person name="Arayal U."/>
            <person name="Lail K."/>
            <person name="Amirebrahimi M."/>
            <person name="Labutti K."/>
            <person name="Lipzen A."/>
            <person name="Riley R."/>
            <person name="Barry K."/>
            <person name="Henrissat B."/>
            <person name="Grigoriev I.V."/>
            <person name="Herr J.R."/>
            <person name="Aime M.C."/>
        </authorList>
    </citation>
    <scope>NUCLEOTIDE SEQUENCE</scope>
    <source>
        <strain evidence="3">MCA 3950</strain>
    </source>
</reference>
<dbReference type="InterPro" id="IPR022770">
    <property type="entry name" value="IucA/IucC-like_C"/>
</dbReference>
<name>A0A9P8AM73_9AGAR</name>
<comment type="caution">
    <text evidence="3">The sequence shown here is derived from an EMBL/GenBank/DDBJ whole genome shotgun (WGS) entry which is preliminary data.</text>
</comment>
<dbReference type="EMBL" id="MU250571">
    <property type="protein sequence ID" value="KAG7440434.1"/>
    <property type="molecule type" value="Genomic_DNA"/>
</dbReference>
<dbReference type="Proteomes" id="UP000812287">
    <property type="component" value="Unassembled WGS sequence"/>
</dbReference>
<protein>
    <recommendedName>
        <fullName evidence="5">Aerobactin siderophore biosynthesis IucA/IucC N-terminal domain-containing protein</fullName>
    </recommendedName>
</protein>
<dbReference type="OrthoDB" id="2117718at2759"/>
<accession>A0A9P8AM73</accession>
<organism evidence="3 4">
    <name type="scientific">Guyanagaster necrorhizus</name>
    <dbReference type="NCBI Taxonomy" id="856835"/>
    <lineage>
        <taxon>Eukaryota</taxon>
        <taxon>Fungi</taxon>
        <taxon>Dikarya</taxon>
        <taxon>Basidiomycota</taxon>
        <taxon>Agaricomycotina</taxon>
        <taxon>Agaricomycetes</taxon>
        <taxon>Agaricomycetidae</taxon>
        <taxon>Agaricales</taxon>
        <taxon>Marasmiineae</taxon>
        <taxon>Physalacriaceae</taxon>
        <taxon>Guyanagaster</taxon>
    </lineage>
</organism>
<keyword evidence="4" id="KW-1185">Reference proteome</keyword>
<dbReference type="RefSeq" id="XP_043033934.1">
    <property type="nucleotide sequence ID" value="XM_043183802.1"/>
</dbReference>
<dbReference type="InterPro" id="IPR007310">
    <property type="entry name" value="Aerobactin_biosyn_IucA/IucC_N"/>
</dbReference>
<dbReference type="Gene3D" id="1.10.510.40">
    <property type="match status" value="1"/>
</dbReference>
<proteinExistence type="predicted"/>
<dbReference type="PANTHER" id="PTHR34384:SF5">
    <property type="entry name" value="L-2,3-DIAMINOPROPANOATE--CITRATE LIGASE"/>
    <property type="match status" value="1"/>
</dbReference>
<dbReference type="GO" id="GO:0019290">
    <property type="term" value="P:siderophore biosynthetic process"/>
    <property type="evidence" value="ECO:0007669"/>
    <property type="project" value="InterPro"/>
</dbReference>
<dbReference type="Pfam" id="PF04183">
    <property type="entry name" value="IucA_IucC"/>
    <property type="match status" value="1"/>
</dbReference>
<evidence type="ECO:0000259" key="1">
    <source>
        <dbReference type="Pfam" id="PF04183"/>
    </source>
</evidence>
<evidence type="ECO:0000259" key="2">
    <source>
        <dbReference type="Pfam" id="PF06276"/>
    </source>
</evidence>
<gene>
    <name evidence="3" type="ORF">BT62DRAFT_910580</name>
</gene>
<dbReference type="Pfam" id="PF06276">
    <property type="entry name" value="FhuF"/>
    <property type="match status" value="1"/>
</dbReference>
<evidence type="ECO:0008006" key="5">
    <source>
        <dbReference type="Google" id="ProtNLM"/>
    </source>
</evidence>
<evidence type="ECO:0000313" key="4">
    <source>
        <dbReference type="Proteomes" id="UP000812287"/>
    </source>
</evidence>
<feature type="domain" description="Aerobactin siderophore biosynthesis IucA/IucC N-terminal" evidence="1">
    <location>
        <begin position="122"/>
        <end position="322"/>
    </location>
</feature>
<dbReference type="AlphaFoldDB" id="A0A9P8AM73"/>
<dbReference type="GO" id="GO:0016881">
    <property type="term" value="F:acid-amino acid ligase activity"/>
    <property type="evidence" value="ECO:0007669"/>
    <property type="project" value="UniProtKB-ARBA"/>
</dbReference>
<evidence type="ECO:0000313" key="3">
    <source>
        <dbReference type="EMBL" id="KAG7440434.1"/>
    </source>
</evidence>
<dbReference type="PANTHER" id="PTHR34384">
    <property type="entry name" value="L-2,3-DIAMINOPROPANOATE--CITRATE LIGASE"/>
    <property type="match status" value="1"/>
</dbReference>
<feature type="domain" description="Aerobactin siderophore biosynthesis IucA/IucC-like C-terminal" evidence="2">
    <location>
        <begin position="354"/>
        <end position="471"/>
    </location>
</feature>
<dbReference type="InterPro" id="IPR037455">
    <property type="entry name" value="LucA/IucC-like"/>
</dbReference>
<dbReference type="GeneID" id="66106099"/>
<sequence>MTLPRLASALVTESLVAATYGDDNDRKTATLSLNGTDLAKIPLISKPILSGVDTIKLLDPLDVDPSYTDADLVRIWTQFSSLSGLSEESSASILSELVSASEWFGRDTKDGGAFPTLSSPAIAWEQSVMGGHPTHPMHKTRAPLPPLRLDPSYNLLHPRLRLIHVPPTSILTTGPYHDLIAPFIARFPTYTVPAGYVPVPVHELQIAHIAANFPEAVIHPPAVSYPVEAQQSLRSIIVPDLDNGLHLKLPLGIKLTSAVRTISPASAYLGPRFSAQIIPKLTYDRTILTVAEEPVSLIGTHPDPLVARHLACLIRQDHTVNSNSRTIDIVCTALVDTSSPQAIFGLITKESRVAWLSNYIDILLRAFLPPLIINGVAFECHPQNTVARFSSEAPHKLVAFIVRDFGGLKIHPATLLASVSEADLTFVHPAHSILTETIDAVWTRTYHTVVHNHLQQLIRVMGLHTGGEGYELLRVHLAKFVPPTHPWFTEPYVEGKCFMRMRMQGMDRWHLHGPFPNLVLFRGEELGILMEKGDGQSVEKARADEQVTALGPSSWVKVA</sequence>